<name>A0AAN6GAU0_9BASI</name>
<reference evidence="8" key="1">
    <citation type="journal article" date="2023" name="PhytoFront">
        <title>Draft Genome Resources of Seven Strains of Tilletia horrida, Causal Agent of Kernel Smut of Rice.</title>
        <authorList>
            <person name="Khanal S."/>
            <person name="Antony Babu S."/>
            <person name="Zhou X.G."/>
        </authorList>
    </citation>
    <scope>NUCLEOTIDE SEQUENCE</scope>
    <source>
        <strain evidence="8">TX3</strain>
    </source>
</reference>
<dbReference type="Proteomes" id="UP001176521">
    <property type="component" value="Unassembled WGS sequence"/>
</dbReference>
<keyword evidence="9" id="KW-1185">Reference proteome</keyword>
<dbReference type="Gene3D" id="1.20.1280.290">
    <property type="match status" value="2"/>
</dbReference>
<feature type="transmembrane region" description="Helical" evidence="7">
    <location>
        <begin position="353"/>
        <end position="374"/>
    </location>
</feature>
<feature type="transmembrane region" description="Helical" evidence="7">
    <location>
        <begin position="322"/>
        <end position="341"/>
    </location>
</feature>
<keyword evidence="3 7" id="KW-1133">Transmembrane helix</keyword>
<sequence>MAPAVLTSTAAAAGAAASAAAAARTALSAAAGATIAGATPATVRRLPPKRALFAAALLSTRTLSFIAAGAGASAAQEIPAWREQAALVVGFISIAAWFPPSYSQLLENYRNKSAEGLSTLFVLIWLAGDALNWLGALLQGLLWTQIALAGYYVICDILLLWQAYYYTKYYLNGVRIERHPIAHGNLVPTANGTHAASETTPLLQHAAGAGPGASTITNASAISISRRPSRKAQFLFWSTAIGFVAGVGVISFFVFKPAHSPDQPPPPHVEPPSPDGPGAGIPKHTWRWDAQIYGWTSAFLYLASRIPQIIKNRKTYCEGLSMALFVFALLGNSTYVASIMLKSLDPEYLLENASWLVGSLGVVFLDFVVLGQFVKYAPEREKLRAEVEAAAAAEQAAAEALAQQGNGTTGQPVRVVA</sequence>
<feature type="transmembrane region" description="Helical" evidence="7">
    <location>
        <begin position="142"/>
        <end position="161"/>
    </location>
</feature>
<keyword evidence="4 7" id="KW-0472">Membrane</keyword>
<dbReference type="PANTHER" id="PTHR16201">
    <property type="entry name" value="SEVEN TRANSMEMBRANE PROTEIN 1-RELATED"/>
    <property type="match status" value="1"/>
</dbReference>
<evidence type="ECO:0000256" key="4">
    <source>
        <dbReference type="ARBA" id="ARBA00023136"/>
    </source>
</evidence>
<evidence type="ECO:0000256" key="2">
    <source>
        <dbReference type="ARBA" id="ARBA00022692"/>
    </source>
</evidence>
<protein>
    <submittedName>
        <fullName evidence="8">Vacuolar membrane transporter for cationic amino acids</fullName>
    </submittedName>
</protein>
<dbReference type="PANTHER" id="PTHR16201:SF44">
    <property type="entry name" value="SEVEN TRANSMEMBRANE PROTEIN 1"/>
    <property type="match status" value="1"/>
</dbReference>
<accession>A0AAN6GAU0</accession>
<comment type="caution">
    <text evidence="8">The sequence shown here is derived from an EMBL/GenBank/DDBJ whole genome shotgun (WGS) entry which is preliminary data.</text>
</comment>
<comment type="subcellular location">
    <subcellularLocation>
        <location evidence="1">Membrane</location>
        <topology evidence="1">Multi-pass membrane protein</topology>
    </subcellularLocation>
</comment>
<feature type="transmembrane region" description="Helical" evidence="7">
    <location>
        <begin position="292"/>
        <end position="310"/>
    </location>
</feature>
<dbReference type="AlphaFoldDB" id="A0AAN6GAU0"/>
<evidence type="ECO:0000256" key="7">
    <source>
        <dbReference type="SAM" id="Phobius"/>
    </source>
</evidence>
<comment type="catalytic activity">
    <reaction evidence="6">
        <text>L-histidine(out) + L-arginine(in) = L-histidine(in) + L-arginine(out)</text>
        <dbReference type="Rhea" id="RHEA:71063"/>
        <dbReference type="ChEBI" id="CHEBI:32682"/>
        <dbReference type="ChEBI" id="CHEBI:57595"/>
    </reaction>
</comment>
<evidence type="ECO:0000313" key="8">
    <source>
        <dbReference type="EMBL" id="KAK0530565.1"/>
    </source>
</evidence>
<dbReference type="EMBL" id="JAPDMQ010000211">
    <property type="protein sequence ID" value="KAK0530565.1"/>
    <property type="molecule type" value="Genomic_DNA"/>
</dbReference>
<dbReference type="GO" id="GO:0034486">
    <property type="term" value="P:vacuolar transmembrane transport"/>
    <property type="evidence" value="ECO:0007669"/>
    <property type="project" value="UniProtKB-ARBA"/>
</dbReference>
<evidence type="ECO:0000256" key="1">
    <source>
        <dbReference type="ARBA" id="ARBA00004141"/>
    </source>
</evidence>
<organism evidence="8 9">
    <name type="scientific">Tilletia horrida</name>
    <dbReference type="NCBI Taxonomy" id="155126"/>
    <lineage>
        <taxon>Eukaryota</taxon>
        <taxon>Fungi</taxon>
        <taxon>Dikarya</taxon>
        <taxon>Basidiomycota</taxon>
        <taxon>Ustilaginomycotina</taxon>
        <taxon>Exobasidiomycetes</taxon>
        <taxon>Tilletiales</taxon>
        <taxon>Tilletiaceae</taxon>
        <taxon>Tilletia</taxon>
    </lineage>
</organism>
<dbReference type="InterPro" id="IPR006603">
    <property type="entry name" value="PQ-loop_rpt"/>
</dbReference>
<dbReference type="FunFam" id="1.20.1280.290:FF:000012">
    <property type="entry name" value="Vacuolar membrane PQ loop repeat protein"/>
    <property type="match status" value="1"/>
</dbReference>
<dbReference type="GO" id="GO:0015174">
    <property type="term" value="F:basic amino acid transmembrane transporter activity"/>
    <property type="evidence" value="ECO:0007669"/>
    <property type="project" value="UniProtKB-ARBA"/>
</dbReference>
<keyword evidence="2 7" id="KW-0812">Transmembrane</keyword>
<dbReference type="InterPro" id="IPR051415">
    <property type="entry name" value="LAAT-1"/>
</dbReference>
<feature type="transmembrane region" description="Helical" evidence="7">
    <location>
        <begin position="117"/>
        <end position="136"/>
    </location>
</feature>
<dbReference type="FunFam" id="1.20.1280.290:FF:000009">
    <property type="entry name" value="PQ loop repeat family protein"/>
    <property type="match status" value="1"/>
</dbReference>
<gene>
    <name evidence="8" type="primary">RTC2</name>
    <name evidence="8" type="ORF">OC842_003889</name>
</gene>
<dbReference type="GO" id="GO:0098852">
    <property type="term" value="C:lytic vacuole membrane"/>
    <property type="evidence" value="ECO:0007669"/>
    <property type="project" value="UniProtKB-ARBA"/>
</dbReference>
<feature type="transmembrane region" description="Helical" evidence="7">
    <location>
        <begin position="234"/>
        <end position="255"/>
    </location>
</feature>
<evidence type="ECO:0000256" key="5">
    <source>
        <dbReference type="ARBA" id="ARBA00038039"/>
    </source>
</evidence>
<evidence type="ECO:0000313" key="9">
    <source>
        <dbReference type="Proteomes" id="UP001176521"/>
    </source>
</evidence>
<evidence type="ECO:0000256" key="3">
    <source>
        <dbReference type="ARBA" id="ARBA00022989"/>
    </source>
</evidence>
<comment type="similarity">
    <text evidence="5">Belongs to the laat-1 family.</text>
</comment>
<feature type="transmembrane region" description="Helical" evidence="7">
    <location>
        <begin position="85"/>
        <end position="105"/>
    </location>
</feature>
<evidence type="ECO:0000256" key="6">
    <source>
        <dbReference type="ARBA" id="ARBA00050768"/>
    </source>
</evidence>
<proteinExistence type="inferred from homology"/>
<dbReference type="Pfam" id="PF04193">
    <property type="entry name" value="PQ-loop"/>
    <property type="match status" value="2"/>
</dbReference>
<dbReference type="SMART" id="SM00679">
    <property type="entry name" value="CTNS"/>
    <property type="match status" value="2"/>
</dbReference>